<dbReference type="PROSITE" id="PS50011">
    <property type="entry name" value="PROTEIN_KINASE_DOM"/>
    <property type="match status" value="1"/>
</dbReference>
<sequence>MGSCCTKSSVVEEPPVRTKHQSSEQGSVKQGSSTHRHSHSHQNGHQSQTRPRSKEQAAVGAPGAPPSQPRRPRSKEIEKPGDHNPKPVEAPRRPPSSQAPTEKKKAGNVRVGSNIKDNKETVPLGKRTNFGYERDFKSKYTLGKLLGHGQFGYTYVAIEKATGEKVAVKTIEKKQMTLPISVEDVKREVKILRTLSGHENVVQFYASFEDDDLVYIVMELCEGGELLDRILAKKDSRYSEKDAAKIVRQMLNVAARCHLNGVVHRDMKPENFLFKSPKEDSPLKATDFGLSDYIKPGKRFQDVVGSAYYVAPEVLKRKSGPESDVWSIGVITYILLCGRRPFWDKTEQGIFNEVLKKKPDFREKPWPTISLSAKDFVKKLLVKDAAVRLTAAQALSHPWAKEGGDASDIPLDISVLSNMREFVKYSRLKQIALRALASTLDSSDIQDLRDQFNAIDIDRNGTITLEEMRDALQKDRPWTIKESRIVEILQAMDSNRDGIVDFDEFVAATLHVHQLEETDSEKWQKRSRAAFNKFDFDGDGYITAEELKIATGLKGSMDTLLDEADTDGDGRISLPEFQKLLRQASLGSRNNSEHQAPPAHHSRRREAQQQHQHTAS</sequence>
<protein>
    <recommendedName>
        <fullName evidence="2">non-specific serine/threonine protein kinase</fullName>
        <ecNumber evidence="2">2.7.11.1</ecNumber>
    </recommendedName>
</protein>
<dbReference type="AlphaFoldDB" id="A0A8T0H7F6"/>
<feature type="domain" description="EF-hand" evidence="21">
    <location>
        <begin position="522"/>
        <end position="557"/>
    </location>
</feature>
<evidence type="ECO:0000256" key="3">
    <source>
        <dbReference type="ARBA" id="ARBA00022475"/>
    </source>
</evidence>
<reference evidence="22" key="1">
    <citation type="submission" date="2020-06" db="EMBL/GenBank/DDBJ databases">
        <title>WGS assembly of Ceratodon purpureus strain R40.</title>
        <authorList>
            <person name="Carey S.B."/>
            <person name="Jenkins J."/>
            <person name="Shu S."/>
            <person name="Lovell J.T."/>
            <person name="Sreedasyam A."/>
            <person name="Maumus F."/>
            <person name="Tiley G.P."/>
            <person name="Fernandez-Pozo N."/>
            <person name="Barry K."/>
            <person name="Chen C."/>
            <person name="Wang M."/>
            <person name="Lipzen A."/>
            <person name="Daum C."/>
            <person name="Saski C.A."/>
            <person name="Payton A.C."/>
            <person name="Mcbreen J.C."/>
            <person name="Conrad R.E."/>
            <person name="Kollar L.M."/>
            <person name="Olsson S."/>
            <person name="Huttunen S."/>
            <person name="Landis J.B."/>
            <person name="Wickett N.J."/>
            <person name="Johnson M.G."/>
            <person name="Rensing S.A."/>
            <person name="Grimwood J."/>
            <person name="Schmutz J."/>
            <person name="Mcdaniel S.F."/>
        </authorList>
    </citation>
    <scope>NUCLEOTIDE SEQUENCE</scope>
    <source>
        <strain evidence="22">R40</strain>
    </source>
</reference>
<keyword evidence="15" id="KW-0449">Lipoprotein</keyword>
<dbReference type="InterPro" id="IPR018247">
    <property type="entry name" value="EF_Hand_1_Ca_BS"/>
</dbReference>
<comment type="catalytic activity">
    <reaction evidence="16">
        <text>L-threonyl-[protein] + ATP = O-phospho-L-threonyl-[protein] + ADP + H(+)</text>
        <dbReference type="Rhea" id="RHEA:46608"/>
        <dbReference type="Rhea" id="RHEA-COMP:11060"/>
        <dbReference type="Rhea" id="RHEA-COMP:11605"/>
        <dbReference type="ChEBI" id="CHEBI:15378"/>
        <dbReference type="ChEBI" id="CHEBI:30013"/>
        <dbReference type="ChEBI" id="CHEBI:30616"/>
        <dbReference type="ChEBI" id="CHEBI:61977"/>
        <dbReference type="ChEBI" id="CHEBI:456216"/>
        <dbReference type="EC" id="2.7.11.1"/>
    </reaction>
</comment>
<evidence type="ECO:0000256" key="15">
    <source>
        <dbReference type="ARBA" id="ARBA00023288"/>
    </source>
</evidence>
<evidence type="ECO:0000256" key="19">
    <source>
        <dbReference type="SAM" id="MobiDB-lite"/>
    </source>
</evidence>
<dbReference type="PROSITE" id="PS00018">
    <property type="entry name" value="EF_HAND_1"/>
    <property type="match status" value="4"/>
</dbReference>
<evidence type="ECO:0000256" key="11">
    <source>
        <dbReference type="ARBA" id="ARBA00022777"/>
    </source>
</evidence>
<gene>
    <name evidence="22" type="ORF">KC19_7G053800</name>
</gene>
<evidence type="ECO:0000256" key="17">
    <source>
        <dbReference type="ARBA" id="ARBA00048679"/>
    </source>
</evidence>
<name>A0A8T0H7F6_CERPU</name>
<keyword evidence="10 18" id="KW-0547">Nucleotide-binding</keyword>
<feature type="compositionally biased region" description="Polar residues" evidence="19">
    <location>
        <begin position="23"/>
        <end position="33"/>
    </location>
</feature>
<keyword evidence="8" id="KW-0479">Metal-binding</keyword>
<dbReference type="EMBL" id="CM026428">
    <property type="protein sequence ID" value="KAG0566304.1"/>
    <property type="molecule type" value="Genomic_DNA"/>
</dbReference>
<evidence type="ECO:0000313" key="22">
    <source>
        <dbReference type="EMBL" id="KAG0566304.1"/>
    </source>
</evidence>
<dbReference type="SUPFAM" id="SSF56112">
    <property type="entry name" value="Protein kinase-like (PK-like)"/>
    <property type="match status" value="1"/>
</dbReference>
<keyword evidence="11" id="KW-0418">Kinase</keyword>
<feature type="domain" description="Protein kinase" evidence="20">
    <location>
        <begin position="140"/>
        <end position="400"/>
    </location>
</feature>
<accession>A0A8T0H7F6</accession>
<evidence type="ECO:0000256" key="13">
    <source>
        <dbReference type="ARBA" id="ARBA00022840"/>
    </source>
</evidence>
<comment type="subcellular location">
    <subcellularLocation>
        <location evidence="1">Cell membrane</location>
        <topology evidence="1">Lipid-anchor</topology>
    </subcellularLocation>
</comment>
<dbReference type="InterPro" id="IPR011009">
    <property type="entry name" value="Kinase-like_dom_sf"/>
</dbReference>
<dbReference type="FunFam" id="3.30.200.20:FF:000101">
    <property type="entry name" value="CDPK-related kinase 1"/>
    <property type="match status" value="1"/>
</dbReference>
<evidence type="ECO:0000256" key="5">
    <source>
        <dbReference type="ARBA" id="ARBA00022553"/>
    </source>
</evidence>
<keyword evidence="23" id="KW-1185">Reference proteome</keyword>
<evidence type="ECO:0000256" key="1">
    <source>
        <dbReference type="ARBA" id="ARBA00004193"/>
    </source>
</evidence>
<evidence type="ECO:0000256" key="18">
    <source>
        <dbReference type="PROSITE-ProRule" id="PRU10141"/>
    </source>
</evidence>
<dbReference type="InterPro" id="IPR011992">
    <property type="entry name" value="EF-hand-dom_pair"/>
</dbReference>
<dbReference type="GO" id="GO:0005886">
    <property type="term" value="C:plasma membrane"/>
    <property type="evidence" value="ECO:0007669"/>
    <property type="project" value="UniProtKB-SubCell"/>
</dbReference>
<dbReference type="EC" id="2.7.11.1" evidence="2"/>
<feature type="compositionally biased region" description="Polar residues" evidence="19">
    <location>
        <begin position="585"/>
        <end position="594"/>
    </location>
</feature>
<comment type="catalytic activity">
    <reaction evidence="17">
        <text>L-seryl-[protein] + ATP = O-phospho-L-seryl-[protein] + ADP + H(+)</text>
        <dbReference type="Rhea" id="RHEA:17989"/>
        <dbReference type="Rhea" id="RHEA-COMP:9863"/>
        <dbReference type="Rhea" id="RHEA-COMP:11604"/>
        <dbReference type="ChEBI" id="CHEBI:15378"/>
        <dbReference type="ChEBI" id="CHEBI:29999"/>
        <dbReference type="ChEBI" id="CHEBI:30616"/>
        <dbReference type="ChEBI" id="CHEBI:83421"/>
        <dbReference type="ChEBI" id="CHEBI:456216"/>
        <dbReference type="EC" id="2.7.11.1"/>
    </reaction>
</comment>
<feature type="region of interest" description="Disordered" evidence="19">
    <location>
        <begin position="1"/>
        <end position="122"/>
    </location>
</feature>
<dbReference type="GO" id="GO:0005524">
    <property type="term" value="F:ATP binding"/>
    <property type="evidence" value="ECO:0007669"/>
    <property type="project" value="UniProtKB-UniRule"/>
</dbReference>
<evidence type="ECO:0000313" key="23">
    <source>
        <dbReference type="Proteomes" id="UP000822688"/>
    </source>
</evidence>
<feature type="domain" description="EF-hand" evidence="21">
    <location>
        <begin position="558"/>
        <end position="587"/>
    </location>
</feature>
<evidence type="ECO:0000256" key="10">
    <source>
        <dbReference type="ARBA" id="ARBA00022741"/>
    </source>
</evidence>
<dbReference type="FunFam" id="1.10.510.10:FF:000225">
    <property type="entry name" value="calcium-dependent protein kinase 28-like"/>
    <property type="match status" value="1"/>
</dbReference>
<evidence type="ECO:0000259" key="21">
    <source>
        <dbReference type="PROSITE" id="PS50222"/>
    </source>
</evidence>
<evidence type="ECO:0000256" key="14">
    <source>
        <dbReference type="ARBA" id="ARBA00023136"/>
    </source>
</evidence>
<dbReference type="PROSITE" id="PS50222">
    <property type="entry name" value="EF_HAND_2"/>
    <property type="match status" value="4"/>
</dbReference>
<evidence type="ECO:0000259" key="20">
    <source>
        <dbReference type="PROSITE" id="PS50011"/>
    </source>
</evidence>
<evidence type="ECO:0000256" key="2">
    <source>
        <dbReference type="ARBA" id="ARBA00012513"/>
    </source>
</evidence>
<dbReference type="CDD" id="cd00051">
    <property type="entry name" value="EFh"/>
    <property type="match status" value="1"/>
</dbReference>
<keyword evidence="6" id="KW-0808">Transferase</keyword>
<dbReference type="Gene3D" id="1.10.510.10">
    <property type="entry name" value="Transferase(Phosphotransferase) domain 1"/>
    <property type="match status" value="1"/>
</dbReference>
<dbReference type="Pfam" id="PF13499">
    <property type="entry name" value="EF-hand_7"/>
    <property type="match status" value="2"/>
</dbReference>
<comment type="caution">
    <text evidence="22">The sequence shown here is derived from an EMBL/GenBank/DDBJ whole genome shotgun (WGS) entry which is preliminary data.</text>
</comment>
<dbReference type="SUPFAM" id="SSF47473">
    <property type="entry name" value="EF-hand"/>
    <property type="match status" value="1"/>
</dbReference>
<proteinExistence type="predicted"/>
<dbReference type="InterPro" id="IPR050205">
    <property type="entry name" value="CDPK_Ser/Thr_kinases"/>
</dbReference>
<dbReference type="InterPro" id="IPR017441">
    <property type="entry name" value="Protein_kinase_ATP_BS"/>
</dbReference>
<dbReference type="FunFam" id="1.10.238.10:FF:000158">
    <property type="entry name" value="Calcium-dependent protein kinase 28"/>
    <property type="match status" value="1"/>
</dbReference>
<feature type="binding site" evidence="18">
    <location>
        <position position="169"/>
    </location>
    <ligand>
        <name>ATP</name>
        <dbReference type="ChEBI" id="CHEBI:30616"/>
    </ligand>
</feature>
<dbReference type="CDD" id="cd05117">
    <property type="entry name" value="STKc_CAMK"/>
    <property type="match status" value="1"/>
</dbReference>
<evidence type="ECO:0000256" key="16">
    <source>
        <dbReference type="ARBA" id="ARBA00047899"/>
    </source>
</evidence>
<dbReference type="Pfam" id="PF00069">
    <property type="entry name" value="Pkinase"/>
    <property type="match status" value="1"/>
</dbReference>
<keyword evidence="13 18" id="KW-0067">ATP-binding</keyword>
<keyword evidence="3" id="KW-1003">Cell membrane</keyword>
<dbReference type="GO" id="GO:0004674">
    <property type="term" value="F:protein serine/threonine kinase activity"/>
    <property type="evidence" value="ECO:0007669"/>
    <property type="project" value="UniProtKB-KW"/>
</dbReference>
<dbReference type="SMART" id="SM00220">
    <property type="entry name" value="S_TKc"/>
    <property type="match status" value="1"/>
</dbReference>
<keyword evidence="12" id="KW-0106">Calcium</keyword>
<dbReference type="Gene3D" id="3.30.200.20">
    <property type="entry name" value="Phosphorylase Kinase, domain 1"/>
    <property type="match status" value="1"/>
</dbReference>
<dbReference type="PROSITE" id="PS00108">
    <property type="entry name" value="PROTEIN_KINASE_ST"/>
    <property type="match status" value="1"/>
</dbReference>
<evidence type="ECO:0000256" key="8">
    <source>
        <dbReference type="ARBA" id="ARBA00022723"/>
    </source>
</evidence>
<feature type="domain" description="EF-hand" evidence="21">
    <location>
        <begin position="480"/>
        <end position="515"/>
    </location>
</feature>
<dbReference type="PROSITE" id="PS00107">
    <property type="entry name" value="PROTEIN_KINASE_ATP"/>
    <property type="match status" value="1"/>
</dbReference>
<keyword evidence="14" id="KW-0472">Membrane</keyword>
<feature type="domain" description="EF-hand" evidence="21">
    <location>
        <begin position="443"/>
        <end position="478"/>
    </location>
</feature>
<feature type="region of interest" description="Disordered" evidence="19">
    <location>
        <begin position="585"/>
        <end position="616"/>
    </location>
</feature>
<dbReference type="InterPro" id="IPR000719">
    <property type="entry name" value="Prot_kinase_dom"/>
</dbReference>
<evidence type="ECO:0000256" key="6">
    <source>
        <dbReference type="ARBA" id="ARBA00022679"/>
    </source>
</evidence>
<keyword evidence="5" id="KW-0597">Phosphoprotein</keyword>
<keyword evidence="4" id="KW-0723">Serine/threonine-protein kinase</keyword>
<organism evidence="22 23">
    <name type="scientific">Ceratodon purpureus</name>
    <name type="common">Fire moss</name>
    <name type="synonym">Dicranum purpureum</name>
    <dbReference type="NCBI Taxonomy" id="3225"/>
    <lineage>
        <taxon>Eukaryota</taxon>
        <taxon>Viridiplantae</taxon>
        <taxon>Streptophyta</taxon>
        <taxon>Embryophyta</taxon>
        <taxon>Bryophyta</taxon>
        <taxon>Bryophytina</taxon>
        <taxon>Bryopsida</taxon>
        <taxon>Dicranidae</taxon>
        <taxon>Pseudoditrichales</taxon>
        <taxon>Ditrichaceae</taxon>
        <taxon>Ceratodon</taxon>
    </lineage>
</organism>
<evidence type="ECO:0000256" key="4">
    <source>
        <dbReference type="ARBA" id="ARBA00022527"/>
    </source>
</evidence>
<dbReference type="OrthoDB" id="40902at2759"/>
<dbReference type="Proteomes" id="UP000822688">
    <property type="component" value="Chromosome 7"/>
</dbReference>
<dbReference type="SMART" id="SM00054">
    <property type="entry name" value="EFh"/>
    <property type="match status" value="4"/>
</dbReference>
<dbReference type="Gene3D" id="1.10.238.10">
    <property type="entry name" value="EF-hand"/>
    <property type="match status" value="2"/>
</dbReference>
<dbReference type="InterPro" id="IPR002048">
    <property type="entry name" value="EF_hand_dom"/>
</dbReference>
<evidence type="ECO:0000256" key="9">
    <source>
        <dbReference type="ARBA" id="ARBA00022737"/>
    </source>
</evidence>
<dbReference type="PANTHER" id="PTHR24349">
    <property type="entry name" value="SERINE/THREONINE-PROTEIN KINASE"/>
    <property type="match status" value="1"/>
</dbReference>
<keyword evidence="9" id="KW-0677">Repeat</keyword>
<dbReference type="InterPro" id="IPR008271">
    <property type="entry name" value="Ser/Thr_kinase_AS"/>
</dbReference>
<feature type="compositionally biased region" description="Basic and acidic residues" evidence="19">
    <location>
        <begin position="74"/>
        <end position="92"/>
    </location>
</feature>
<evidence type="ECO:0000256" key="7">
    <source>
        <dbReference type="ARBA" id="ARBA00022707"/>
    </source>
</evidence>
<dbReference type="GO" id="GO:0005509">
    <property type="term" value="F:calcium ion binding"/>
    <property type="evidence" value="ECO:0007669"/>
    <property type="project" value="InterPro"/>
</dbReference>
<keyword evidence="7" id="KW-0519">Myristate</keyword>
<evidence type="ECO:0000256" key="12">
    <source>
        <dbReference type="ARBA" id="ARBA00022837"/>
    </source>
</evidence>